<reference evidence="1 2" key="1">
    <citation type="journal article" date="2017" name="Appl. Environ. Microbiol.">
        <title>Parallel evolution of two clades of a major Atlantic endemic Vibrio parahaemolyticus pathogen lineage by independent acquisition of related pathogenicity islands.</title>
        <authorList>
            <person name="Xu F."/>
            <person name="Gonzalez-Escalona N."/>
            <person name="Drees K.P."/>
            <person name="Sebra R.P."/>
            <person name="Cooper V.S."/>
            <person name="Jones S.H."/>
            <person name="Whistler C.A."/>
        </authorList>
    </citation>
    <scope>NUCLEOTIDE SEQUENCE [LARGE SCALE GENOMIC DNA]</scope>
    <source>
        <strain evidence="1 2">MAVP-3</strain>
    </source>
</reference>
<dbReference type="EMBL" id="NIXT01001838">
    <property type="protein sequence ID" value="OXE30815.1"/>
    <property type="molecule type" value="Genomic_DNA"/>
</dbReference>
<accession>A0A227J8U0</accession>
<dbReference type="Proteomes" id="UP000214596">
    <property type="component" value="Unassembled WGS sequence"/>
</dbReference>
<protein>
    <recommendedName>
        <fullName evidence="3">RTX toxin</fullName>
    </recommendedName>
</protein>
<evidence type="ECO:0000313" key="2">
    <source>
        <dbReference type="Proteomes" id="UP000214596"/>
    </source>
</evidence>
<feature type="non-terminal residue" evidence="1">
    <location>
        <position position="129"/>
    </location>
</feature>
<proteinExistence type="predicted"/>
<sequence>SVAAEIDVTDDVQIEGSEDNFVDLGAQLTSKIDVINPDGVEDVLTIIIDPSSPGIPPGLIITGTDVDFINGKYVFQADIDSSGNIVGLEDLTMRVAEDYAGDFVLPVRFVTKDTGSADEKSSTELIPVQ</sequence>
<organism evidence="1 2">
    <name type="scientific">Vibrio parahaemolyticus</name>
    <dbReference type="NCBI Taxonomy" id="670"/>
    <lineage>
        <taxon>Bacteria</taxon>
        <taxon>Pseudomonadati</taxon>
        <taxon>Pseudomonadota</taxon>
        <taxon>Gammaproteobacteria</taxon>
        <taxon>Vibrionales</taxon>
        <taxon>Vibrionaceae</taxon>
        <taxon>Vibrio</taxon>
    </lineage>
</organism>
<gene>
    <name evidence="1" type="ORF">CA163_21370</name>
</gene>
<feature type="non-terminal residue" evidence="1">
    <location>
        <position position="1"/>
    </location>
</feature>
<dbReference type="AlphaFoldDB" id="A0A227J8U0"/>
<evidence type="ECO:0008006" key="3">
    <source>
        <dbReference type="Google" id="ProtNLM"/>
    </source>
</evidence>
<name>A0A227J8U0_VIBPH</name>
<comment type="caution">
    <text evidence="1">The sequence shown here is derived from an EMBL/GenBank/DDBJ whole genome shotgun (WGS) entry which is preliminary data.</text>
</comment>
<evidence type="ECO:0000313" key="1">
    <source>
        <dbReference type="EMBL" id="OXE30815.1"/>
    </source>
</evidence>